<feature type="chain" id="PRO_5044748198" description="Lipoprotein" evidence="1">
    <location>
        <begin position="22"/>
        <end position="172"/>
    </location>
</feature>
<reference evidence="2 3" key="1">
    <citation type="submission" date="2018-03" db="EMBL/GenBank/DDBJ databases">
        <title>Whole genome sequencing of Histamine producing bacteria.</title>
        <authorList>
            <person name="Butler K."/>
        </authorList>
    </citation>
    <scope>NUCLEOTIDE SEQUENCE [LARGE SCALE GENOMIC DNA]</scope>
    <source>
        <strain evidence="2 3">BT-6</strain>
    </source>
</reference>
<protein>
    <recommendedName>
        <fullName evidence="4">Lipoprotein</fullName>
    </recommendedName>
</protein>
<proteinExistence type="predicted"/>
<dbReference type="EMBL" id="PYMM01000001">
    <property type="protein sequence ID" value="PSU18717.1"/>
    <property type="molecule type" value="Genomic_DNA"/>
</dbReference>
<comment type="caution">
    <text evidence="2">The sequence shown here is derived from an EMBL/GenBank/DDBJ whole genome shotgun (WGS) entry which is preliminary data.</text>
</comment>
<evidence type="ECO:0008006" key="4">
    <source>
        <dbReference type="Google" id="ProtNLM"/>
    </source>
</evidence>
<dbReference type="Proteomes" id="UP000241404">
    <property type="component" value="Unassembled WGS sequence"/>
</dbReference>
<evidence type="ECO:0000313" key="2">
    <source>
        <dbReference type="EMBL" id="PSU18717.1"/>
    </source>
</evidence>
<name>A0ABD6X9C0_PHODM</name>
<sequence length="172" mass="17924">MKKLTILGLVVAAFTSCSSMATPQTANATFSWSGLVPSVVDDDGIGIRESVTYNLPGDQELVINGDGTFHSYKPVTLVAAKLVGGKLAVPNAPVDQDVTWTVTGESSMGVPLEDVVLNVQGKVYKSGSPVTTKLADDNNQISLYVTNETPNPDVKAGTKVQVTTAVVATADI</sequence>
<accession>A0ABD6X9C0</accession>
<dbReference type="PROSITE" id="PS51257">
    <property type="entry name" value="PROKAR_LIPOPROTEIN"/>
    <property type="match status" value="1"/>
</dbReference>
<evidence type="ECO:0000256" key="1">
    <source>
        <dbReference type="SAM" id="SignalP"/>
    </source>
</evidence>
<organism evidence="2 3">
    <name type="scientific">Photobacterium damselae</name>
    <dbReference type="NCBI Taxonomy" id="38293"/>
    <lineage>
        <taxon>Bacteria</taxon>
        <taxon>Pseudomonadati</taxon>
        <taxon>Pseudomonadota</taxon>
        <taxon>Gammaproteobacteria</taxon>
        <taxon>Vibrionales</taxon>
        <taxon>Vibrionaceae</taxon>
        <taxon>Photobacterium</taxon>
    </lineage>
</organism>
<feature type="signal peptide" evidence="1">
    <location>
        <begin position="1"/>
        <end position="21"/>
    </location>
</feature>
<evidence type="ECO:0000313" key="3">
    <source>
        <dbReference type="Proteomes" id="UP000241404"/>
    </source>
</evidence>
<keyword evidence="1" id="KW-0732">Signal</keyword>
<gene>
    <name evidence="2" type="ORF">CTM90_01670</name>
</gene>
<dbReference type="RefSeq" id="WP_065171204.1">
    <property type="nucleotide sequence ID" value="NZ_LZFH01000012.1"/>
</dbReference>
<dbReference type="AlphaFoldDB" id="A0ABD6X9C0"/>